<dbReference type="CDD" id="cd16332">
    <property type="entry name" value="Prp-like"/>
    <property type="match status" value="1"/>
</dbReference>
<evidence type="ECO:0000313" key="7">
    <source>
        <dbReference type="EMBL" id="GLX70509.1"/>
    </source>
</evidence>
<keyword evidence="1" id="KW-0690">Ribosome biogenesis</keyword>
<evidence type="ECO:0000256" key="6">
    <source>
        <dbReference type="ARBA" id="ARBA00044538"/>
    </source>
</evidence>
<evidence type="ECO:0000256" key="3">
    <source>
        <dbReference type="ARBA" id="ARBA00022801"/>
    </source>
</evidence>
<dbReference type="SUPFAM" id="SSF118010">
    <property type="entry name" value="TM1457-like"/>
    <property type="match status" value="1"/>
</dbReference>
<dbReference type="Pfam" id="PF04327">
    <property type="entry name" value="Peptidase_Prp"/>
    <property type="match status" value="1"/>
</dbReference>
<evidence type="ECO:0000256" key="1">
    <source>
        <dbReference type="ARBA" id="ARBA00022517"/>
    </source>
</evidence>
<evidence type="ECO:0000256" key="5">
    <source>
        <dbReference type="ARBA" id="ARBA00044503"/>
    </source>
</evidence>
<evidence type="ECO:0000313" key="8">
    <source>
        <dbReference type="Proteomes" id="UP001157114"/>
    </source>
</evidence>
<protein>
    <recommendedName>
        <fullName evidence="6">Ribosomal processing cysteine protease Prp</fullName>
    </recommendedName>
</protein>
<sequence length="151" mass="17627">MDTRPTTSHTIHRKYNFEQEIEIQRSILDEDERDPFVITFYMNAQDYIYGFIAKGTTGFTQYGYDIIAASVSVLTINTINSINEFTEDEAEIEQSKHYAKCIINGRVSKDAHLLLKSLRFGMYSIQNTYGNRFITIEEVKLERNKRFFGLL</sequence>
<dbReference type="Proteomes" id="UP001157114">
    <property type="component" value="Unassembled WGS sequence"/>
</dbReference>
<gene>
    <name evidence="7" type="ORF">MU1_48550</name>
</gene>
<dbReference type="EMBL" id="BSSQ01000019">
    <property type="protein sequence ID" value="GLX70509.1"/>
    <property type="molecule type" value="Genomic_DNA"/>
</dbReference>
<keyword evidence="8" id="KW-1185">Reference proteome</keyword>
<name>A0ABQ6GHT7_9BACL</name>
<dbReference type="InterPro" id="IPR007422">
    <property type="entry name" value="Peptidase_Prp"/>
</dbReference>
<proteinExistence type="inferred from homology"/>
<organism evidence="7 8">
    <name type="scientific">Paenibacillus glycanilyticus</name>
    <dbReference type="NCBI Taxonomy" id="126569"/>
    <lineage>
        <taxon>Bacteria</taxon>
        <taxon>Bacillati</taxon>
        <taxon>Bacillota</taxon>
        <taxon>Bacilli</taxon>
        <taxon>Bacillales</taxon>
        <taxon>Paenibacillaceae</taxon>
        <taxon>Paenibacillus</taxon>
    </lineage>
</organism>
<evidence type="ECO:0000256" key="2">
    <source>
        <dbReference type="ARBA" id="ARBA00022670"/>
    </source>
</evidence>
<dbReference type="InterPro" id="IPR036764">
    <property type="entry name" value="Peptidase_Prp_sf"/>
</dbReference>
<dbReference type="Gene3D" id="3.30.70.1490">
    <property type="entry name" value="Cysteine protease Prp"/>
    <property type="match status" value="1"/>
</dbReference>
<reference evidence="7 8" key="1">
    <citation type="submission" date="2023-03" db="EMBL/GenBank/DDBJ databases">
        <title>Draft genome sequence of the bacteria which degrade cell wall of Tricholomamatutake.</title>
        <authorList>
            <person name="Konishi Y."/>
            <person name="Fukuta Y."/>
            <person name="Shirasaka N."/>
        </authorList>
    </citation>
    <scope>NUCLEOTIDE SEQUENCE [LARGE SCALE GENOMIC DNA]</scope>
    <source>
        <strain evidence="8">mu1</strain>
    </source>
</reference>
<accession>A0ABQ6GHT7</accession>
<keyword evidence="4" id="KW-0788">Thiol protease</keyword>
<keyword evidence="2" id="KW-0645">Protease</keyword>
<evidence type="ECO:0000256" key="4">
    <source>
        <dbReference type="ARBA" id="ARBA00022807"/>
    </source>
</evidence>
<comment type="similarity">
    <text evidence="5">Belongs to the Prp family.</text>
</comment>
<comment type="caution">
    <text evidence="7">The sequence shown here is derived from an EMBL/GenBank/DDBJ whole genome shotgun (WGS) entry which is preliminary data.</text>
</comment>
<keyword evidence="3" id="KW-0378">Hydrolase</keyword>
<dbReference type="RefSeq" id="WP_284241283.1">
    <property type="nucleotide sequence ID" value="NZ_BSSQ01000019.1"/>
</dbReference>